<protein>
    <submittedName>
        <fullName evidence="4">Beta-lactamase/transpeptidase-like protein</fullName>
    </submittedName>
</protein>
<dbReference type="InterPro" id="IPR011009">
    <property type="entry name" value="Kinase-like_dom_sf"/>
</dbReference>
<dbReference type="Pfam" id="PF00144">
    <property type="entry name" value="Beta-lactamase"/>
    <property type="match status" value="1"/>
</dbReference>
<dbReference type="KEGG" id="fcy:FRACYDRAFT_261883"/>
<feature type="domain" description="ABC1 atypical kinase-like" evidence="3">
    <location>
        <begin position="171"/>
        <end position="429"/>
    </location>
</feature>
<feature type="region of interest" description="Disordered" evidence="1">
    <location>
        <begin position="774"/>
        <end position="813"/>
    </location>
</feature>
<dbReference type="InterPro" id="IPR001466">
    <property type="entry name" value="Beta-lactam-related"/>
</dbReference>
<accession>A0A1E7FDP7</accession>
<dbReference type="PANTHER" id="PTHR43173">
    <property type="entry name" value="ABC1 FAMILY PROTEIN"/>
    <property type="match status" value="1"/>
</dbReference>
<reference evidence="4 5" key="1">
    <citation type="submission" date="2016-09" db="EMBL/GenBank/DDBJ databases">
        <title>Extensive genetic diversity and differential bi-allelic expression allows diatom success in the polar Southern Ocean.</title>
        <authorList>
            <consortium name="DOE Joint Genome Institute"/>
            <person name="Mock T."/>
            <person name="Otillar R.P."/>
            <person name="Strauss J."/>
            <person name="Dupont C."/>
            <person name="Frickenhaus S."/>
            <person name="Maumus F."/>
            <person name="Mcmullan M."/>
            <person name="Sanges R."/>
            <person name="Schmutz J."/>
            <person name="Toseland A."/>
            <person name="Valas R."/>
            <person name="Veluchamy A."/>
            <person name="Ward B.J."/>
            <person name="Allen A."/>
            <person name="Barry K."/>
            <person name="Falciatore A."/>
            <person name="Ferrante M."/>
            <person name="Fortunato A.E."/>
            <person name="Gloeckner G."/>
            <person name="Gruber A."/>
            <person name="Hipkin R."/>
            <person name="Janech M."/>
            <person name="Kroth P."/>
            <person name="Leese F."/>
            <person name="Lindquist E."/>
            <person name="Lyon B.R."/>
            <person name="Martin J."/>
            <person name="Mayer C."/>
            <person name="Parker M."/>
            <person name="Quesneville H."/>
            <person name="Raymond J."/>
            <person name="Uhlig C."/>
            <person name="Valentin K.U."/>
            <person name="Worden A.Z."/>
            <person name="Armbrust E.V."/>
            <person name="Bowler C."/>
            <person name="Green B."/>
            <person name="Moulton V."/>
            <person name="Van Oosterhout C."/>
            <person name="Grigoriev I."/>
        </authorList>
    </citation>
    <scope>NUCLEOTIDE SEQUENCE [LARGE SCALE GENOMIC DNA]</scope>
    <source>
        <strain evidence="4 5">CCMP1102</strain>
    </source>
</reference>
<feature type="region of interest" description="Disordered" evidence="1">
    <location>
        <begin position="31"/>
        <end position="50"/>
    </location>
</feature>
<dbReference type="InterPro" id="IPR051130">
    <property type="entry name" value="Mito_struct-func_regulator"/>
</dbReference>
<dbReference type="Proteomes" id="UP000095751">
    <property type="component" value="Unassembled WGS sequence"/>
</dbReference>
<dbReference type="Pfam" id="PF03109">
    <property type="entry name" value="ABC1"/>
    <property type="match status" value="1"/>
</dbReference>
<proteinExistence type="predicted"/>
<dbReference type="SUPFAM" id="SSF56601">
    <property type="entry name" value="beta-lactamase/transpeptidase-like"/>
    <property type="match status" value="1"/>
</dbReference>
<evidence type="ECO:0000259" key="3">
    <source>
        <dbReference type="Pfam" id="PF03109"/>
    </source>
</evidence>
<dbReference type="SUPFAM" id="SSF56112">
    <property type="entry name" value="Protein kinase-like (PK-like)"/>
    <property type="match status" value="1"/>
</dbReference>
<dbReference type="InterPro" id="IPR004147">
    <property type="entry name" value="ABC1_dom"/>
</dbReference>
<evidence type="ECO:0000256" key="1">
    <source>
        <dbReference type="SAM" id="MobiDB-lite"/>
    </source>
</evidence>
<feature type="region of interest" description="Disordered" evidence="1">
    <location>
        <begin position="870"/>
        <end position="906"/>
    </location>
</feature>
<dbReference type="InterPro" id="IPR012338">
    <property type="entry name" value="Beta-lactam/transpept-like"/>
</dbReference>
<dbReference type="InParanoid" id="A0A1E7FDP7"/>
<feature type="compositionally biased region" description="Low complexity" evidence="1">
    <location>
        <begin position="17"/>
        <end position="26"/>
    </location>
</feature>
<name>A0A1E7FDP7_9STRA</name>
<feature type="region of interest" description="Disordered" evidence="1">
    <location>
        <begin position="1"/>
        <end position="26"/>
    </location>
</feature>
<gene>
    <name evidence="4" type="ORF">FRACYDRAFT_261883</name>
</gene>
<evidence type="ECO:0000259" key="2">
    <source>
        <dbReference type="Pfam" id="PF00144"/>
    </source>
</evidence>
<dbReference type="Gene3D" id="3.40.710.10">
    <property type="entry name" value="DD-peptidase/beta-lactamase superfamily"/>
    <property type="match status" value="1"/>
</dbReference>
<feature type="compositionally biased region" description="Polar residues" evidence="1">
    <location>
        <begin position="883"/>
        <end position="905"/>
    </location>
</feature>
<sequence length="1003" mass="111951">MPPRSGPTTADFDHHTTTTTTNENTPLTTRAEMNSVDEGTTTTTKSETTGRVVTTKTRLVSVGGTGQPSFFKKIWRRVTVFSVALEVFVRYKWAGFQADRQKRTLGLDLTDPNSDDHPEILRLWSEVHTRNANNLLVNIQRLEGFWVKVGQYLSSRADVMPSEYLQALSVLQDSMPPRSWEETYRTITEEFGGEESVQKRFVSIDPIPLATASLAQVHRATLQEVDGGDNTRSRRQDVVIKVQHRGVAQLMLQDMDNLAVILNLLAKTDPELDFNPVIKEYNQEVRKELDFRTEAKNMKEVKELLEGTDIDVIVPESVPDLVTERCLVMEFCEGFPVRDIAKLEEYNVNRELLLERVCAAWAVQMHVGGIFNADPHTGNILVSTAVSGDASVPVLLDFGLTKRLDPKIKLAFARLMYASHENDIDSLMRSFDEMGLKLNNQNPFEDMANMRRGFGSTVPVSEAKEVSKRTRVDMQRRNEARKTDAGLQKGQKLRSPVDAWPSELIFFGRVTNMLRGMCSRLDIRYPYLQTMAKFARETINESVPATERALDLIYPSSTRISTPMQDRLIEALKDINEEGNMVGLQICVLRHGEEIVNIAAGTMGIANSRPVTPSTLFNVFSVTKGILTIGLLRLVQDGRIKSLDDPVYTYWPEFESKPEVTVRHLLAHQSGLANSFPEDATIDTLLDWSFMTKFIADKAVSSHIPGEETEYHALSFAWLVGGLIEAVTGEPYEKLFEEILPTNSHPDLFLAGISDNIDNDKDLAVVSMQRDNVIDDKNQNSHSKSSSPQNKSNNSTDEEDNEDEETKKEKAKKVLDKYRGLQQLMNPSIFNMRKVREAKLPSANGHASAVSLAKVFDAVIRDETNYRGEPILSPSTLELARTPSRTKTSSSVNSDTADGSGTNPSKALRYDDRIGFGLGFELHEFTLSNGKKAMSIGHNGLGGSVVIAIPEEQIVVSFTLNLLSMDSVARRRILGIIFDELGCIAPASIPVIHVESPKQLVTK</sequence>
<evidence type="ECO:0000313" key="4">
    <source>
        <dbReference type="EMBL" id="OEU15933.1"/>
    </source>
</evidence>
<feature type="domain" description="Beta-lactamase-related" evidence="2">
    <location>
        <begin position="571"/>
        <end position="965"/>
    </location>
</feature>
<feature type="compositionally biased region" description="Low complexity" evidence="1">
    <location>
        <begin position="780"/>
        <end position="795"/>
    </location>
</feature>
<dbReference type="CDD" id="cd05121">
    <property type="entry name" value="ABC1_ADCK3-like"/>
    <property type="match status" value="1"/>
</dbReference>
<feature type="compositionally biased region" description="Low complexity" evidence="1">
    <location>
        <begin position="38"/>
        <end position="50"/>
    </location>
</feature>
<evidence type="ECO:0000313" key="5">
    <source>
        <dbReference type="Proteomes" id="UP000095751"/>
    </source>
</evidence>
<dbReference type="OrthoDB" id="40088at2759"/>
<organism evidence="4 5">
    <name type="scientific">Fragilariopsis cylindrus CCMP1102</name>
    <dbReference type="NCBI Taxonomy" id="635003"/>
    <lineage>
        <taxon>Eukaryota</taxon>
        <taxon>Sar</taxon>
        <taxon>Stramenopiles</taxon>
        <taxon>Ochrophyta</taxon>
        <taxon>Bacillariophyta</taxon>
        <taxon>Bacillariophyceae</taxon>
        <taxon>Bacillariophycidae</taxon>
        <taxon>Bacillariales</taxon>
        <taxon>Bacillariaceae</taxon>
        <taxon>Fragilariopsis</taxon>
    </lineage>
</organism>
<dbReference type="AlphaFoldDB" id="A0A1E7FDP7"/>
<keyword evidence="5" id="KW-1185">Reference proteome</keyword>
<dbReference type="PANTHER" id="PTHR43173:SF3">
    <property type="entry name" value="ABC1 FAMILY PROTEIN"/>
    <property type="match status" value="1"/>
</dbReference>
<dbReference type="EMBL" id="KV784359">
    <property type="protein sequence ID" value="OEU15933.1"/>
    <property type="molecule type" value="Genomic_DNA"/>
</dbReference>